<evidence type="ECO:0000259" key="2">
    <source>
        <dbReference type="Pfam" id="PF15903"/>
    </source>
</evidence>
<evidence type="ECO:0000256" key="1">
    <source>
        <dbReference type="ARBA" id="ARBA00005744"/>
    </source>
</evidence>
<dbReference type="Proteomes" id="UP000038045">
    <property type="component" value="Unplaced"/>
</dbReference>
<feature type="domain" description="FAM65 N-terminal" evidence="2">
    <location>
        <begin position="6"/>
        <end position="128"/>
    </location>
</feature>
<evidence type="ECO:0000313" key="4">
    <source>
        <dbReference type="WBParaSite" id="PTRK_0000023400.1"/>
    </source>
</evidence>
<accession>A0A0N4Z0K4</accession>
<reference evidence="4" key="1">
    <citation type="submission" date="2017-02" db="UniProtKB">
        <authorList>
            <consortium name="WormBaseParasite"/>
        </authorList>
    </citation>
    <scope>IDENTIFICATION</scope>
</reference>
<comment type="similarity">
    <text evidence="1">Belongs to the RIPOR family.</text>
</comment>
<protein>
    <submittedName>
        <fullName evidence="4">PL48 domain-containing protein</fullName>
    </submittedName>
</protein>
<dbReference type="AlphaFoldDB" id="A0A0N4Z0K4"/>
<evidence type="ECO:0000313" key="3">
    <source>
        <dbReference type="Proteomes" id="UP000038045"/>
    </source>
</evidence>
<dbReference type="InterPro" id="IPR026136">
    <property type="entry name" value="RIPOR3"/>
</dbReference>
<dbReference type="Pfam" id="PF15903">
    <property type="entry name" value="PL48"/>
    <property type="match status" value="1"/>
</dbReference>
<dbReference type="PANTHER" id="PTHR15829">
    <property type="entry name" value="PROTEIN KINASE PKN/PRK1, EFFECTOR"/>
    <property type="match status" value="1"/>
</dbReference>
<name>A0A0N4Z0K4_PARTI</name>
<sequence>MTRIYVEIEKINGFSTLSVGDKYEVVFKHGSQIIKSKVKIMKYKAQQWKRSNITMFSSPYECIEIHTVKRKLLGKKIIDKKKINISELYQHDEVCLVLDIDNKGSNISVHLSFQQTNEMKKNDKYNISGDVIEKKNAKLLKKNNSNTSDFISSNVIEDSGIISGYNTHFNDMPVETIREERNLLDDIYAELLIKKNNDIIENIIPIIDEEPDKYDSIRELNLN</sequence>
<proteinExistence type="inferred from homology"/>
<dbReference type="PANTHER" id="PTHR15829:SF13">
    <property type="entry name" value="FAM65 N-TERMINAL DOMAIN-CONTAINING PROTEIN"/>
    <property type="match status" value="1"/>
</dbReference>
<organism evidence="3 4">
    <name type="scientific">Parastrongyloides trichosuri</name>
    <name type="common">Possum-specific nematode worm</name>
    <dbReference type="NCBI Taxonomy" id="131310"/>
    <lineage>
        <taxon>Eukaryota</taxon>
        <taxon>Metazoa</taxon>
        <taxon>Ecdysozoa</taxon>
        <taxon>Nematoda</taxon>
        <taxon>Chromadorea</taxon>
        <taxon>Rhabditida</taxon>
        <taxon>Tylenchina</taxon>
        <taxon>Panagrolaimomorpha</taxon>
        <taxon>Strongyloidoidea</taxon>
        <taxon>Strongyloididae</taxon>
        <taxon>Parastrongyloides</taxon>
    </lineage>
</organism>
<dbReference type="WBParaSite" id="PTRK_0000023400.1">
    <property type="protein sequence ID" value="PTRK_0000023400.1"/>
    <property type="gene ID" value="PTRK_0000023400"/>
</dbReference>
<dbReference type="InterPro" id="IPR031780">
    <property type="entry name" value="FAM65_N"/>
</dbReference>
<keyword evidence="3" id="KW-1185">Reference proteome</keyword>